<proteinExistence type="evidence at protein level"/>
<dbReference type="RefSeq" id="XP_011779321.1">
    <property type="nucleotide sequence ID" value="XM_011781019.1"/>
</dbReference>
<reference evidence="4 5" key="2">
    <citation type="journal article" date="2018" name="Science">
        <title>Evolutionary shift toward protein-based architecture in trypanosomal mitochondrial ribosomes.</title>
        <authorList>
            <person name="Ramrath D.J.F."/>
            <person name="Niemann M."/>
            <person name="Leibundgut M."/>
            <person name="Bieri P."/>
            <person name="Prange C."/>
            <person name="Horn E.K."/>
            <person name="Leitner A."/>
            <person name="Boehringer D."/>
            <person name="Schneider A."/>
            <person name="Ban N."/>
        </authorList>
    </citation>
    <scope>STRUCTURE BY ELECTRON MICROSCOPY (3.39 ANGSTROMS)</scope>
    <scope>DISULFIDE BONDS</scope>
</reference>
<evidence type="ECO:0007829" key="7">
    <source>
        <dbReference type="PDB" id="7AOI"/>
    </source>
</evidence>
<feature type="region of interest" description="Disordered" evidence="1">
    <location>
        <begin position="118"/>
        <end position="137"/>
    </location>
</feature>
<evidence type="ECO:0007829" key="4">
    <source>
        <dbReference type="PDB" id="6HIV"/>
    </source>
</evidence>
<feature type="disulfide bond" evidence="4 5">
    <location>
        <begin position="354"/>
        <end position="404"/>
    </location>
</feature>
<evidence type="ECO:0000256" key="1">
    <source>
        <dbReference type="SAM" id="MobiDB-lite"/>
    </source>
</evidence>
<dbReference type="PDBsum" id="6HIX"/>
<reference evidence="6" key="3">
    <citation type="journal article" date="2020" name="Mol. Cell">
        <title>Structural Insights into the Mechanism of Mitoribosomal Large Subunit Biogenesis.</title>
        <authorList>
            <person name="Jaskolowski M."/>
            <person name="Ramrath D.J.F."/>
            <person name="Bieri P."/>
            <person name="Niemann M."/>
            <person name="Mattei S."/>
            <person name="Calderaro S."/>
            <person name="Leibundgut M."/>
            <person name="Horn E.K."/>
            <person name="Boehringer D."/>
            <person name="Schneider A."/>
            <person name="Ban N."/>
        </authorList>
    </citation>
    <scope>STRUCTURE BY ELECTRON MICROSCOPY (3.90 ANGSTROMS)</scope>
</reference>
<evidence type="ECO:0000313" key="3">
    <source>
        <dbReference type="Proteomes" id="UP000002316"/>
    </source>
</evidence>
<dbReference type="EMDB" id="EMD-10999"/>
<keyword evidence="4 5" id="KW-0002">3D-structure</keyword>
<evidence type="ECO:0007829" key="5">
    <source>
        <dbReference type="PDB" id="6HIX"/>
    </source>
</evidence>
<dbReference type="PDB" id="6HIX">
    <property type="method" value="EM"/>
    <property type="resolution" value="3.39 A"/>
    <property type="chains" value="BA=1-831"/>
</dbReference>
<reference evidence="3" key="1">
    <citation type="journal article" date="2010" name="PLoS Negl. Trop. Dis.">
        <title>The genome sequence of Trypanosoma brucei gambiense, causative agent of chronic human african trypanosomiasis.</title>
        <authorList>
            <person name="Jackson A.P."/>
            <person name="Sanders M."/>
            <person name="Berry A."/>
            <person name="McQuillan J."/>
            <person name="Aslett M.A."/>
            <person name="Quail M.A."/>
            <person name="Chukualim B."/>
            <person name="Capewell P."/>
            <person name="MacLeod A."/>
            <person name="Melville S.E."/>
            <person name="Gibson W."/>
            <person name="Barry J.D."/>
            <person name="Berriman M."/>
            <person name="Hertz-Fowler C."/>
        </authorList>
    </citation>
    <scope>NUCLEOTIDE SEQUENCE [LARGE SCALE GENOMIC DNA]</scope>
    <source>
        <strain evidence="3">MHOM/CI/86/DAL972</strain>
    </source>
</reference>
<sequence length="831" mass="93450">MLRRFALTSSVALRLRFERDSGHNTVRYRPIPESMQPKHLEDNFTPFPLPKFDESLEYGPVRLRNIPDIEAAKERRRGSRLAATEVLLQETLQEENQFATSGKGDGNMAIAITERHTEDVTTPAADSRFPSQTMSPCSHEEEMRGYVVSRDYPLIDRLHCTRSIEELVAQFEDRPQIESRVAALADMASTVSFRSDEELLRMFTAISAPFSVDGRGLNFLTVKVSKFGRPYYVPNSLLPAYVNLVDATTIALVREQPWRLSASPALFIQVLQFMALIKVFEPNKWFTFSDHAPSNRADYRHAIGVNHSTAFWGTGEELYDFMVELLRVEDDGRIPTMLDLCTREQMVDLLSGFCGVMPCGKAVGDVFKTITDAFLRRVRNDISGPWSAHDWAIVERMYLVTVLCDAGNNEILQLLLSDTASPRGPDFFAAVSRTKDTPTKKRALCLLQEAIDNASAKADKVTLLGLLESGSEFLLSLVDKGVAHTFATQNLFDYRILNSFLHCSLVADRLRVEQSVITSLIPSSLRDVQVQMLMSNERNALNPLTSSLPGNSGAIATAPKLKRPLMTMLSQLEYLNSIDSVFILHSSLMATSTDQLVSAVRRLPSGKDSLIVTMSCLRALSVKSLTSPSMKERIACARALEIVSYELEKGRAVLLPFSEEILLHDAGAYCDEDLMLWTVAAFLARELPLVKVHTLMHSNCTARTPYRFLKGGHNLLVSSRSLYDKGAPLLSSLHSKELRLVTHNVRLRTPVRDRKCTLQYYNPIRARFVYRRDKPLFDKYHVTARNLAPGFSRGALKHDWRALGVYTPDHPQVPYHPLQTWMLGETTVEAE</sequence>
<dbReference type="EMBL" id="FN554974">
    <property type="protein sequence ID" value="CBH17057.1"/>
    <property type="molecule type" value="Genomic_DNA"/>
</dbReference>
<dbReference type="PDB" id="7AOI">
    <property type="method" value="EM"/>
    <property type="resolution" value="3.50 A"/>
    <property type="chains" value="BA=27-824"/>
</dbReference>
<accession>D0A5V6</accession>
<dbReference type="EMDB" id="EMD-0231"/>
<dbReference type="PDBsum" id="6HIV"/>
<evidence type="ECO:0000313" key="2">
    <source>
        <dbReference type="EMBL" id="CBH17057.1"/>
    </source>
</evidence>
<dbReference type="PDB" id="6HIV">
    <property type="method" value="EM"/>
    <property type="resolution" value="7.80 A"/>
    <property type="chains" value="BA=1-831"/>
</dbReference>
<dbReference type="AlphaFoldDB" id="D0A5V6"/>
<name>D0A5V6_TRYB9</name>
<protein>
    <submittedName>
        <fullName evidence="2">Uncharacterized protein</fullName>
    </submittedName>
</protein>
<dbReference type="EMDB" id="EMD-0229"/>
<dbReference type="GeneID" id="23866941"/>
<organism evidence="2 3">
    <name type="scientific">Trypanosoma brucei gambiense (strain MHOM/CI/86/DAL972)</name>
    <dbReference type="NCBI Taxonomy" id="679716"/>
    <lineage>
        <taxon>Eukaryota</taxon>
        <taxon>Discoba</taxon>
        <taxon>Euglenozoa</taxon>
        <taxon>Kinetoplastea</taxon>
        <taxon>Metakinetoplastina</taxon>
        <taxon>Trypanosomatida</taxon>
        <taxon>Trypanosomatidae</taxon>
        <taxon>Trypanosoma</taxon>
    </lineage>
</organism>
<dbReference type="EMDB" id="EMD-11845"/>
<dbReference type="Proteomes" id="UP000002316">
    <property type="component" value="Chromosome 11"/>
</dbReference>
<dbReference type="KEGG" id="tbg:TbgDal_XI1730"/>
<evidence type="ECO:0007829" key="6">
    <source>
        <dbReference type="PDB" id="6YXX"/>
    </source>
</evidence>
<dbReference type="OrthoDB" id="241354at2759"/>
<dbReference type="PDB" id="6YXX">
    <property type="method" value="EM"/>
    <property type="resolution" value="3.90 A"/>
    <property type="chains" value="BA=1-831"/>
</dbReference>
<gene>
    <name evidence="2" type="ORF">TbgDal_XI1730</name>
</gene>
<reference evidence="7" key="4">
    <citation type="journal article" date="2021" name="EMBO J.">
        <title>Interconnected assembly factors regulate the biogenesis of mitoribosomal large subunit.</title>
        <authorList>
            <person name="Tobiasson V."/>
            <person name="Gahura O."/>
            <person name="Aibara S."/>
            <person name="Baradaran R."/>
            <person name="Zikova A."/>
            <person name="Amunts A."/>
        </authorList>
    </citation>
    <scope>STRUCTURE BY ELECTRON MICROSCOPY (3.50 ANGSTROMS) OF 27-824</scope>
    <scope>DISULFIDE BONDS</scope>
</reference>
<dbReference type="VEuPathDB" id="TriTrypDB:Tbg972.11.1730"/>